<evidence type="ECO:0000256" key="17">
    <source>
        <dbReference type="ARBA" id="ARBA00037898"/>
    </source>
</evidence>
<keyword evidence="10" id="KW-0274">FAD</keyword>
<keyword evidence="9" id="KW-0479">Metal-binding</keyword>
<keyword evidence="11" id="KW-0315">Glutamine amidotransferase</keyword>
<dbReference type="InterPro" id="IPR029055">
    <property type="entry name" value="Ntn_hydrolases_N"/>
</dbReference>
<dbReference type="RefSeq" id="WP_121172958.1">
    <property type="nucleotide sequence ID" value="NZ_RBIN01000005.1"/>
</dbReference>
<evidence type="ECO:0000256" key="16">
    <source>
        <dbReference type="ARBA" id="ARBA00023291"/>
    </source>
</evidence>
<dbReference type="Proteomes" id="UP000281975">
    <property type="component" value="Unassembled WGS sequence"/>
</dbReference>
<evidence type="ECO:0000256" key="10">
    <source>
        <dbReference type="ARBA" id="ARBA00022827"/>
    </source>
</evidence>
<keyword evidence="23" id="KW-1185">Reference proteome</keyword>
<keyword evidence="6" id="KW-0028">Amino-acid biosynthesis</keyword>
<dbReference type="SUPFAM" id="SSF69336">
    <property type="entry name" value="Alpha subunit of glutamate synthase, C-terminal domain"/>
    <property type="match status" value="1"/>
</dbReference>
<evidence type="ECO:0000313" key="22">
    <source>
        <dbReference type="EMBL" id="RKR03488.1"/>
    </source>
</evidence>
<proteinExistence type="inferred from homology"/>
<dbReference type="PROSITE" id="PS51278">
    <property type="entry name" value="GATASE_TYPE_2"/>
    <property type="match status" value="1"/>
</dbReference>
<evidence type="ECO:0000259" key="21">
    <source>
        <dbReference type="PROSITE" id="PS51278"/>
    </source>
</evidence>
<dbReference type="Pfam" id="PF04898">
    <property type="entry name" value="Glu_syn_central"/>
    <property type="match status" value="1"/>
</dbReference>
<keyword evidence="14" id="KW-0411">Iron-sulfur</keyword>
<reference evidence="22 23" key="1">
    <citation type="submission" date="2018-10" db="EMBL/GenBank/DDBJ databases">
        <title>Genomic Encyclopedia of Type Strains, Phase IV (KMG-IV): sequencing the most valuable type-strain genomes for metagenomic binning, comparative biology and taxonomic classification.</title>
        <authorList>
            <person name="Goeker M."/>
        </authorList>
    </citation>
    <scope>NUCLEOTIDE SEQUENCE [LARGE SCALE GENOMIC DNA]</scope>
    <source>
        <strain evidence="22 23">DSM 23229</strain>
    </source>
</reference>
<evidence type="ECO:0000256" key="7">
    <source>
        <dbReference type="ARBA" id="ARBA00022630"/>
    </source>
</evidence>
<dbReference type="InterPro" id="IPR050711">
    <property type="entry name" value="ET-N_metabolism_enzyme"/>
</dbReference>
<protein>
    <recommendedName>
        <fullName evidence="19">Glutamate synthase [NADPH] large chain</fullName>
        <ecNumber evidence="5">1.4.1.13</ecNumber>
    </recommendedName>
    <alternativeName>
        <fullName evidence="20">Glutamate synthase subunit alpha</fullName>
    </alternativeName>
</protein>
<comment type="cofactor">
    <cofactor evidence="2">
        <name>[3Fe-4S] cluster</name>
        <dbReference type="ChEBI" id="CHEBI:21137"/>
    </cofactor>
</comment>
<evidence type="ECO:0000256" key="18">
    <source>
        <dbReference type="ARBA" id="ARBA00048151"/>
    </source>
</evidence>
<organism evidence="22 23">
    <name type="scientific">Kushneria sinocarnis</name>
    <dbReference type="NCBI Taxonomy" id="595502"/>
    <lineage>
        <taxon>Bacteria</taxon>
        <taxon>Pseudomonadati</taxon>
        <taxon>Pseudomonadota</taxon>
        <taxon>Gammaproteobacteria</taxon>
        <taxon>Oceanospirillales</taxon>
        <taxon>Halomonadaceae</taxon>
        <taxon>Kushneria</taxon>
    </lineage>
</organism>
<dbReference type="InterPro" id="IPR013785">
    <property type="entry name" value="Aldolase_TIM"/>
</dbReference>
<sequence>MTHEENRSTQSLFDPRAGHAHCGVGTVVNLRGEKSHGLIEDALRVLHNLDHRGARGADESTGDGAGILLQKPHRFFAATIDALPEADGYGVGQLFLPQHDERRGQLIELIERVAGEEGFRLHHWRRVPTAGERIGRTARAVEPVVMQLFAVPESPLAPEALDVALYVLRCHIQNEARERGLEGSGTELFYICSLDRRTLVYKGMLTCSQLVEYYPDLSDERVESALALVHSRFSTNTLEAWDLAHPYRCVVHNGEFNTLRGNINWMRAREGSLAGGRLEGAIDRILPVLAEEGQSDSADFDHVLELLMVGGRSMPHALRMLIPEAWEQNADMEQARRDFYDYHSCLIEPWDGPALVVATDGERVGAVLDRNGLRPCRYSLTDDQLIMASETGTLETPFEEIRSQHRLRPGQMLLADTAAGRLVPEAEIFDQLTHARPWGEWLARERLTLDELAADTATASPEPREGEDVGTLQCAFGYTQEGLRVLLAPMADEGKDPLGAMGNDTPVAVLSAQRRPLYNYFIQQFAQVTNPPLDYLRESLVTSLGAHLGAQRDLLEQTPEHCRRIRLAGPILDHRGWQTLRRLDRPGLQARQIDTTYPPGSGLEQALERIRGEAEAAIDDGVSLVVLDDRNVNAERAAVPSLLLAGALHHRLTRVGKRSRASLIMATGEAFAVHHIATLVGYGIDALYPWLGYESISALRDARFIEGDDATLEQRYREALEDGLLKVMSKMGISTLEGYKGAQIFEAIGLDQAFVDAWFPGTTAHIPGVGLATIEHECEEQHAIAFSDRIAGNLPLRQGGDFYWRRDGELHQWNPSSIGFLQHAARENDAASYRRFADTINDQAWQLQTLRGLLDFDIDPARSIPLEQVEPVASILTRFATGSMSFGALSREAHEAMAIAMNRIGGKSGSGEGGEQVERFGTEAENSMKQCASGRFGVTAQYLASARQIEIKMAQGSKPGEGGELPGGKVGEEIAEVRFTVPGVGLISPPPHHDIYSIEDLAQLIHDLKCANPEAEIHVKLVSKANVGTIAAGVAKGRAEAILISGDSGGTGASKKTSIKHTGTPWELGLAETHQALMANRLRSRIRLRTDGGIKTGRDVAIAALLGAEEFGFGTAPMVVVGCLMLRKCHCNTCSVGVATQDPELRARFAGAPEHIITYLRFVAEELRELMAELGFATVHEMIGRCDRLKQRDFHHPRGLSPDLSALLHREQSDDTPYHCREQHHQLDEKLDNQLIQRAAPALDYGEALRLSARVVNRDRSVGTLLSSTVVRRHPDGLPEDTLHVDLTGTAGQSFGAFLVRGISLHLAGDANDYVGKGLSGGRLSVRVPAAGYSAAGNVIIGNVALFGATSGQAYFNGMAGERFCVRNSGALTVVEGVGDHGCEYMTGGVAVILGDCGRNFGAGMSGGEAYVFDEHERLDAHLNPTLVSAHPLEEERDIALVQRLLHNHHVYTGSQRARALLDDWDNARHRFRKVVADDYAQVVANNLRDGRDIRTALPAPAQEAAA</sequence>
<dbReference type="CDD" id="cd02808">
    <property type="entry name" value="GltS_FMN"/>
    <property type="match status" value="1"/>
</dbReference>
<evidence type="ECO:0000256" key="11">
    <source>
        <dbReference type="ARBA" id="ARBA00022962"/>
    </source>
</evidence>
<feature type="domain" description="Glutamine amidotransferase type-2" evidence="21">
    <location>
        <begin position="22"/>
        <end position="418"/>
    </location>
</feature>
<dbReference type="SUPFAM" id="SSF56235">
    <property type="entry name" value="N-terminal nucleophile aminohydrolases (Ntn hydrolases)"/>
    <property type="match status" value="1"/>
</dbReference>
<dbReference type="GO" id="GO:0004355">
    <property type="term" value="F:glutamate synthase (NADPH) activity"/>
    <property type="evidence" value="ECO:0007669"/>
    <property type="project" value="UniProtKB-EC"/>
</dbReference>
<evidence type="ECO:0000256" key="5">
    <source>
        <dbReference type="ARBA" id="ARBA00012079"/>
    </source>
</evidence>
<dbReference type="CDD" id="cd00713">
    <property type="entry name" value="GltS"/>
    <property type="match status" value="1"/>
</dbReference>
<dbReference type="GO" id="GO:0051538">
    <property type="term" value="F:3 iron, 4 sulfur cluster binding"/>
    <property type="evidence" value="ECO:0007669"/>
    <property type="project" value="UniProtKB-KW"/>
</dbReference>
<evidence type="ECO:0000256" key="12">
    <source>
        <dbReference type="ARBA" id="ARBA00023002"/>
    </source>
</evidence>
<dbReference type="EC" id="1.4.1.13" evidence="5"/>
<dbReference type="FunFam" id="3.60.20.10:FF:000001">
    <property type="entry name" value="Glutamate synthase, large subunit"/>
    <property type="match status" value="1"/>
</dbReference>
<dbReference type="CDD" id="cd00982">
    <property type="entry name" value="gltB_C"/>
    <property type="match status" value="1"/>
</dbReference>
<comment type="catalytic activity">
    <reaction evidence="18">
        <text>2 L-glutamate + NADP(+) = L-glutamine + 2-oxoglutarate + NADPH + H(+)</text>
        <dbReference type="Rhea" id="RHEA:15501"/>
        <dbReference type="ChEBI" id="CHEBI:15378"/>
        <dbReference type="ChEBI" id="CHEBI:16810"/>
        <dbReference type="ChEBI" id="CHEBI:29985"/>
        <dbReference type="ChEBI" id="CHEBI:57783"/>
        <dbReference type="ChEBI" id="CHEBI:58349"/>
        <dbReference type="ChEBI" id="CHEBI:58359"/>
        <dbReference type="EC" id="1.4.1.13"/>
    </reaction>
</comment>
<dbReference type="OrthoDB" id="9758182at2"/>
<dbReference type="SUPFAM" id="SSF51395">
    <property type="entry name" value="FMN-linked oxidoreductases"/>
    <property type="match status" value="1"/>
</dbReference>
<keyword evidence="13" id="KW-0408">Iron</keyword>
<comment type="caution">
    <text evidence="22">The sequence shown here is derived from an EMBL/GenBank/DDBJ whole genome shotgun (WGS) entry which is preliminary data.</text>
</comment>
<dbReference type="Pfam" id="PF01493">
    <property type="entry name" value="GXGXG"/>
    <property type="match status" value="1"/>
</dbReference>
<dbReference type="GO" id="GO:0046872">
    <property type="term" value="F:metal ion binding"/>
    <property type="evidence" value="ECO:0007669"/>
    <property type="project" value="UniProtKB-KW"/>
</dbReference>
<evidence type="ECO:0000256" key="13">
    <source>
        <dbReference type="ARBA" id="ARBA00023004"/>
    </source>
</evidence>
<dbReference type="Gene3D" id="3.60.20.10">
    <property type="entry name" value="Glutamine Phosphoribosylpyrophosphate, subunit 1, domain 1"/>
    <property type="match status" value="1"/>
</dbReference>
<comment type="cofactor">
    <cofactor evidence="3">
        <name>FAD</name>
        <dbReference type="ChEBI" id="CHEBI:57692"/>
    </cofactor>
</comment>
<dbReference type="EMBL" id="RBIN01000005">
    <property type="protein sequence ID" value="RKR03488.1"/>
    <property type="molecule type" value="Genomic_DNA"/>
</dbReference>
<gene>
    <name evidence="22" type="ORF">C7446_2013</name>
</gene>
<keyword evidence="8" id="KW-0288">FMN</keyword>
<dbReference type="Gene3D" id="2.160.20.60">
    <property type="entry name" value="Glutamate synthase, alpha subunit, C-terminal domain"/>
    <property type="match status" value="1"/>
</dbReference>
<evidence type="ECO:0000256" key="2">
    <source>
        <dbReference type="ARBA" id="ARBA00001927"/>
    </source>
</evidence>
<comment type="similarity">
    <text evidence="4">Belongs to the glutamate synthase family.</text>
</comment>
<evidence type="ECO:0000256" key="1">
    <source>
        <dbReference type="ARBA" id="ARBA00001917"/>
    </source>
</evidence>
<dbReference type="InterPro" id="IPR017932">
    <property type="entry name" value="GATase_2_dom"/>
</dbReference>
<dbReference type="InterPro" id="IPR002489">
    <property type="entry name" value="Glu_synth_asu_C"/>
</dbReference>
<dbReference type="Pfam" id="PF00310">
    <property type="entry name" value="GATase_2"/>
    <property type="match status" value="1"/>
</dbReference>
<evidence type="ECO:0000256" key="15">
    <source>
        <dbReference type="ARBA" id="ARBA00023164"/>
    </source>
</evidence>
<dbReference type="PANTHER" id="PTHR11938:SF133">
    <property type="entry name" value="GLUTAMATE SYNTHASE (NADH)"/>
    <property type="match status" value="1"/>
</dbReference>
<dbReference type="PANTHER" id="PTHR11938">
    <property type="entry name" value="FAD NADPH DEHYDROGENASE/OXIDOREDUCTASE"/>
    <property type="match status" value="1"/>
</dbReference>
<keyword evidence="7" id="KW-0285">Flavoprotein</keyword>
<dbReference type="FunFam" id="2.160.20.60:FF:000001">
    <property type="entry name" value="Glutamate synthase, large subunit"/>
    <property type="match status" value="1"/>
</dbReference>
<dbReference type="NCBIfam" id="NF008730">
    <property type="entry name" value="PRK11750.1"/>
    <property type="match status" value="1"/>
</dbReference>
<dbReference type="GO" id="GO:0019676">
    <property type="term" value="P:ammonia assimilation cycle"/>
    <property type="evidence" value="ECO:0007669"/>
    <property type="project" value="TreeGrafter"/>
</dbReference>
<dbReference type="GO" id="GO:0006537">
    <property type="term" value="P:glutamate biosynthetic process"/>
    <property type="evidence" value="ECO:0007669"/>
    <property type="project" value="UniProtKB-KW"/>
</dbReference>
<evidence type="ECO:0000256" key="3">
    <source>
        <dbReference type="ARBA" id="ARBA00001974"/>
    </source>
</evidence>
<evidence type="ECO:0000256" key="20">
    <source>
        <dbReference type="ARBA" id="ARBA00079921"/>
    </source>
</evidence>
<keyword evidence="12" id="KW-0560">Oxidoreductase</keyword>
<dbReference type="InterPro" id="IPR006982">
    <property type="entry name" value="Glu_synth_centr_N"/>
</dbReference>
<comment type="pathway">
    <text evidence="17">Amino-acid biosynthesis; L-glutamate biosynthesis via GLT pathway; L-glutamate from 2-oxoglutarate and L-glutamine (NADP(+) route): step 1/1.</text>
</comment>
<dbReference type="InterPro" id="IPR002932">
    <property type="entry name" value="Glu_synthdom"/>
</dbReference>
<dbReference type="Gene3D" id="3.20.20.70">
    <property type="entry name" value="Aldolase class I"/>
    <property type="match status" value="2"/>
</dbReference>
<evidence type="ECO:0000256" key="8">
    <source>
        <dbReference type="ARBA" id="ARBA00022643"/>
    </source>
</evidence>
<dbReference type="Pfam" id="PF01645">
    <property type="entry name" value="Glu_synthase"/>
    <property type="match status" value="1"/>
</dbReference>
<keyword evidence="15" id="KW-0314">Glutamate biosynthesis</keyword>
<evidence type="ECO:0000256" key="9">
    <source>
        <dbReference type="ARBA" id="ARBA00022723"/>
    </source>
</evidence>
<dbReference type="InterPro" id="IPR036485">
    <property type="entry name" value="Glu_synth_asu_C_sf"/>
</dbReference>
<evidence type="ECO:0000256" key="19">
    <source>
        <dbReference type="ARBA" id="ARBA00072108"/>
    </source>
</evidence>
<comment type="cofactor">
    <cofactor evidence="1">
        <name>FMN</name>
        <dbReference type="ChEBI" id="CHEBI:58210"/>
    </cofactor>
</comment>
<evidence type="ECO:0000256" key="14">
    <source>
        <dbReference type="ARBA" id="ARBA00023014"/>
    </source>
</evidence>
<evidence type="ECO:0000256" key="4">
    <source>
        <dbReference type="ARBA" id="ARBA00009716"/>
    </source>
</evidence>
<name>A0A420WWH5_9GAMM</name>
<evidence type="ECO:0000313" key="23">
    <source>
        <dbReference type="Proteomes" id="UP000281975"/>
    </source>
</evidence>
<evidence type="ECO:0000256" key="6">
    <source>
        <dbReference type="ARBA" id="ARBA00022605"/>
    </source>
</evidence>
<keyword evidence="16" id="KW-0003">3Fe-4S</keyword>
<accession>A0A420WWH5</accession>